<dbReference type="EMBL" id="JABCIY010000056">
    <property type="protein sequence ID" value="KAF7194736.1"/>
    <property type="molecule type" value="Genomic_DNA"/>
</dbReference>
<gene>
    <name evidence="1" type="ORF">HII31_03998</name>
</gene>
<keyword evidence="2" id="KW-1185">Reference proteome</keyword>
<organism evidence="1 2">
    <name type="scientific">Pseudocercospora fuligena</name>
    <dbReference type="NCBI Taxonomy" id="685502"/>
    <lineage>
        <taxon>Eukaryota</taxon>
        <taxon>Fungi</taxon>
        <taxon>Dikarya</taxon>
        <taxon>Ascomycota</taxon>
        <taxon>Pezizomycotina</taxon>
        <taxon>Dothideomycetes</taxon>
        <taxon>Dothideomycetidae</taxon>
        <taxon>Mycosphaerellales</taxon>
        <taxon>Mycosphaerellaceae</taxon>
        <taxon>Pseudocercospora</taxon>
    </lineage>
</organism>
<reference evidence="1" key="1">
    <citation type="submission" date="2020-04" db="EMBL/GenBank/DDBJ databases">
        <title>Draft genome resource of the tomato pathogen Pseudocercospora fuligena.</title>
        <authorList>
            <person name="Zaccaron A."/>
        </authorList>
    </citation>
    <scope>NUCLEOTIDE SEQUENCE</scope>
    <source>
        <strain evidence="1">PF001</strain>
    </source>
</reference>
<name>A0A8H6RR60_9PEZI</name>
<protein>
    <submittedName>
        <fullName evidence="1">Uncharacterized protein</fullName>
    </submittedName>
</protein>
<accession>A0A8H6RR60</accession>
<comment type="caution">
    <text evidence="1">The sequence shown here is derived from an EMBL/GenBank/DDBJ whole genome shotgun (WGS) entry which is preliminary data.</text>
</comment>
<dbReference type="AlphaFoldDB" id="A0A8H6RR60"/>
<sequence length="100" mass="11652">MNAQSGETLSFSAYAHHWSYDLQRRAMISRDDLLALSLTTREELITSKFEKNGYHDRLNMISLRMPERRQEAQVMLEMEQHVAEFLGYDALEELATVDLS</sequence>
<proteinExistence type="predicted"/>
<evidence type="ECO:0000313" key="1">
    <source>
        <dbReference type="EMBL" id="KAF7194736.1"/>
    </source>
</evidence>
<evidence type="ECO:0000313" key="2">
    <source>
        <dbReference type="Proteomes" id="UP000660729"/>
    </source>
</evidence>
<dbReference type="Proteomes" id="UP000660729">
    <property type="component" value="Unassembled WGS sequence"/>
</dbReference>